<comment type="caution">
    <text evidence="3">The sequence shown here is derived from an EMBL/GenBank/DDBJ whole genome shotgun (WGS) entry which is preliminary data.</text>
</comment>
<dbReference type="InterPro" id="IPR006015">
    <property type="entry name" value="Universal_stress_UspA"/>
</dbReference>
<name>A0A559JGK2_9BACL</name>
<evidence type="ECO:0000313" key="4">
    <source>
        <dbReference type="Proteomes" id="UP000317036"/>
    </source>
</evidence>
<protein>
    <submittedName>
        <fullName evidence="3">Universal stress protein</fullName>
    </submittedName>
</protein>
<reference evidence="3 4" key="1">
    <citation type="submission" date="2019-07" db="EMBL/GenBank/DDBJ databases">
        <authorList>
            <person name="Kim J."/>
        </authorList>
    </citation>
    <scope>NUCLEOTIDE SEQUENCE [LARGE SCALE GENOMIC DNA]</scope>
    <source>
        <strain evidence="3 4">JC52</strain>
    </source>
</reference>
<keyword evidence="4" id="KW-1185">Reference proteome</keyword>
<comment type="similarity">
    <text evidence="1">Belongs to the universal stress protein A family.</text>
</comment>
<dbReference type="PRINTS" id="PR01438">
    <property type="entry name" value="UNVRSLSTRESS"/>
</dbReference>
<dbReference type="InterPro" id="IPR006016">
    <property type="entry name" value="UspA"/>
</dbReference>
<gene>
    <name evidence="3" type="ORF">FPZ49_34040</name>
</gene>
<feature type="domain" description="UspA" evidence="2">
    <location>
        <begin position="19"/>
        <end position="157"/>
    </location>
</feature>
<sequence>MKIKMNPIRKQVPTMFCSNILVAFDGSEMSEIALGKAVMLAKTDPGIRMNILIVVKPRVLLGSPYVTADESILDGDLQNGQELADKAEKLMKSAANLHSVSLALGTPQDEILKFAKEQGCDLIVMGSRGLSGLKEFILGSVSHFVAQHAEVLVLIVK</sequence>
<dbReference type="OrthoDB" id="9777884at2"/>
<organism evidence="3 4">
    <name type="scientific">Paenibacillus cremeus</name>
    <dbReference type="NCBI Taxonomy" id="2163881"/>
    <lineage>
        <taxon>Bacteria</taxon>
        <taxon>Bacillati</taxon>
        <taxon>Bacillota</taxon>
        <taxon>Bacilli</taxon>
        <taxon>Bacillales</taxon>
        <taxon>Paenibacillaceae</taxon>
        <taxon>Paenibacillus</taxon>
    </lineage>
</organism>
<dbReference type="SUPFAM" id="SSF52402">
    <property type="entry name" value="Adenine nucleotide alpha hydrolases-like"/>
    <property type="match status" value="1"/>
</dbReference>
<evidence type="ECO:0000313" key="3">
    <source>
        <dbReference type="EMBL" id="TVX99011.1"/>
    </source>
</evidence>
<evidence type="ECO:0000259" key="2">
    <source>
        <dbReference type="Pfam" id="PF00582"/>
    </source>
</evidence>
<dbReference type="Pfam" id="PF00582">
    <property type="entry name" value="Usp"/>
    <property type="match status" value="1"/>
</dbReference>
<dbReference type="CDD" id="cd00293">
    <property type="entry name" value="USP-like"/>
    <property type="match status" value="1"/>
</dbReference>
<dbReference type="InterPro" id="IPR014729">
    <property type="entry name" value="Rossmann-like_a/b/a_fold"/>
</dbReference>
<evidence type="ECO:0000256" key="1">
    <source>
        <dbReference type="ARBA" id="ARBA00008791"/>
    </source>
</evidence>
<dbReference type="Proteomes" id="UP000317036">
    <property type="component" value="Unassembled WGS sequence"/>
</dbReference>
<dbReference type="PANTHER" id="PTHR46268:SF6">
    <property type="entry name" value="UNIVERSAL STRESS PROTEIN UP12"/>
    <property type="match status" value="1"/>
</dbReference>
<dbReference type="AlphaFoldDB" id="A0A559JGK2"/>
<accession>A0A559JGK2</accession>
<dbReference type="Gene3D" id="3.40.50.620">
    <property type="entry name" value="HUPs"/>
    <property type="match status" value="1"/>
</dbReference>
<dbReference type="PANTHER" id="PTHR46268">
    <property type="entry name" value="STRESS RESPONSE PROTEIN NHAX"/>
    <property type="match status" value="1"/>
</dbReference>
<proteinExistence type="inferred from homology"/>
<dbReference type="EMBL" id="VNJI01000084">
    <property type="protein sequence ID" value="TVX99011.1"/>
    <property type="molecule type" value="Genomic_DNA"/>
</dbReference>